<dbReference type="EMBL" id="VOQF01000013">
    <property type="protein sequence ID" value="TXC86054.1"/>
    <property type="molecule type" value="Genomic_DNA"/>
</dbReference>
<evidence type="ECO:0000259" key="1">
    <source>
        <dbReference type="Pfam" id="PF13302"/>
    </source>
</evidence>
<dbReference type="InterPro" id="IPR016181">
    <property type="entry name" value="Acyl_CoA_acyltransferase"/>
</dbReference>
<dbReference type="PANTHER" id="PTHR43610">
    <property type="entry name" value="BLL6696 PROTEIN"/>
    <property type="match status" value="1"/>
</dbReference>
<dbReference type="Pfam" id="PF13302">
    <property type="entry name" value="Acetyltransf_3"/>
    <property type="match status" value="1"/>
</dbReference>
<dbReference type="SUPFAM" id="SSF55729">
    <property type="entry name" value="Acyl-CoA N-acyltransferases (Nat)"/>
    <property type="match status" value="1"/>
</dbReference>
<keyword evidence="2" id="KW-0808">Transferase</keyword>
<dbReference type="InterPro" id="IPR000182">
    <property type="entry name" value="GNAT_dom"/>
</dbReference>
<evidence type="ECO:0000313" key="2">
    <source>
        <dbReference type="EMBL" id="TXC86054.1"/>
    </source>
</evidence>
<accession>A0A5C6VMR6</accession>
<protein>
    <submittedName>
        <fullName evidence="2">GNAT family N-acetyltransferase</fullName>
    </submittedName>
</protein>
<dbReference type="GO" id="GO:0016747">
    <property type="term" value="F:acyltransferase activity, transferring groups other than amino-acyl groups"/>
    <property type="evidence" value="ECO:0007669"/>
    <property type="project" value="InterPro"/>
</dbReference>
<evidence type="ECO:0000313" key="3">
    <source>
        <dbReference type="Proteomes" id="UP000321363"/>
    </source>
</evidence>
<dbReference type="Proteomes" id="UP000321363">
    <property type="component" value="Unassembled WGS sequence"/>
</dbReference>
<dbReference type="AlphaFoldDB" id="A0A5C6VMR6"/>
<reference evidence="2 3" key="1">
    <citation type="journal article" date="2005" name="Int. J. Syst. Evol. Microbiol.">
        <title>Bacillus litoralis sp. nov., isolated from a tidal flat of the Yellow Sea in Korea.</title>
        <authorList>
            <person name="Yoon J.H."/>
            <person name="Oh T.K."/>
        </authorList>
    </citation>
    <scope>NUCLEOTIDE SEQUENCE [LARGE SCALE GENOMIC DNA]</scope>
    <source>
        <strain evidence="2 3">SW-211</strain>
    </source>
</reference>
<proteinExistence type="predicted"/>
<feature type="domain" description="N-acetyltransferase" evidence="1">
    <location>
        <begin position="12"/>
        <end position="149"/>
    </location>
</feature>
<dbReference type="PANTHER" id="PTHR43610:SF1">
    <property type="entry name" value="N-ACETYLTRANSFERASE DOMAIN-CONTAINING PROTEIN"/>
    <property type="match status" value="1"/>
</dbReference>
<dbReference type="Gene3D" id="3.40.630.30">
    <property type="match status" value="1"/>
</dbReference>
<keyword evidence="3" id="KW-1185">Reference proteome</keyword>
<organism evidence="2 3">
    <name type="scientific">Metabacillus litoralis</name>
    <dbReference type="NCBI Taxonomy" id="152268"/>
    <lineage>
        <taxon>Bacteria</taxon>
        <taxon>Bacillati</taxon>
        <taxon>Bacillota</taxon>
        <taxon>Bacilli</taxon>
        <taxon>Bacillales</taxon>
        <taxon>Bacillaceae</taxon>
        <taxon>Metabacillus</taxon>
    </lineage>
</organism>
<dbReference type="OrthoDB" id="9795199at2"/>
<comment type="caution">
    <text evidence="2">The sequence shown here is derived from an EMBL/GenBank/DDBJ whole genome shotgun (WGS) entry which is preliminary data.</text>
</comment>
<sequence>MLMFEKLSGNTVTIVPMEISHTKELYEAGKNKEIWSHLPKSIKSYQQMECFVEEALRRKELGNEVPFVIKCRKSNKVIGSTRFLDISKINLGLEIGWTWLTPTVWGTAANLECKYLLLKYTFEDLNFIRVQFKTDDQNLRSQKALEKIGGSKEGILRNHMIRKDGTYRHSVFYSIIDSEWEKVKISLEDSLY</sequence>
<gene>
    <name evidence="2" type="ORF">FS935_18570</name>
</gene>
<name>A0A5C6VMR6_9BACI</name>